<dbReference type="AlphaFoldDB" id="A0A2W2EHS7"/>
<keyword evidence="2" id="KW-1185">Reference proteome</keyword>
<accession>A0A2W2EHS7</accession>
<proteinExistence type="predicted"/>
<evidence type="ECO:0000313" key="2">
    <source>
        <dbReference type="Proteomes" id="UP000249304"/>
    </source>
</evidence>
<name>A0A2W2EHS7_9ACTN</name>
<evidence type="ECO:0000313" key="1">
    <source>
        <dbReference type="EMBL" id="PZG21893.1"/>
    </source>
</evidence>
<dbReference type="EMBL" id="POUD01000013">
    <property type="protein sequence ID" value="PZG21893.1"/>
    <property type="molecule type" value="Genomic_DNA"/>
</dbReference>
<organism evidence="1 2">
    <name type="scientific">Nonomuraea aridisoli</name>
    <dbReference type="NCBI Taxonomy" id="2070368"/>
    <lineage>
        <taxon>Bacteria</taxon>
        <taxon>Bacillati</taxon>
        <taxon>Actinomycetota</taxon>
        <taxon>Actinomycetes</taxon>
        <taxon>Streptosporangiales</taxon>
        <taxon>Streptosporangiaceae</taxon>
        <taxon>Nonomuraea</taxon>
    </lineage>
</organism>
<gene>
    <name evidence="1" type="ORF">C1J01_05295</name>
</gene>
<protein>
    <submittedName>
        <fullName evidence="1">Uncharacterized protein</fullName>
    </submittedName>
</protein>
<sequence length="132" mass="14370">MHASVCGEQVRITLMEARPAGLTLKQLTVATGLSAHHVRKGLNYIKDTAALEHLTPLTYTRKDGYRFPPDPADWIAYELAQLSVEFNRINRLITAVIAPHAAAHPDKFAQLALEQISGIKAGLAMVVMAGGR</sequence>
<comment type="caution">
    <text evidence="1">The sequence shown here is derived from an EMBL/GenBank/DDBJ whole genome shotgun (WGS) entry which is preliminary data.</text>
</comment>
<dbReference type="OrthoDB" id="3297408at2"/>
<reference evidence="1 2" key="1">
    <citation type="submission" date="2018-01" db="EMBL/GenBank/DDBJ databases">
        <title>Draft genome sequence of Nonomuraea sp. KC333.</title>
        <authorList>
            <person name="Sahin N."/>
            <person name="Saygin H."/>
            <person name="Ay H."/>
        </authorList>
    </citation>
    <scope>NUCLEOTIDE SEQUENCE [LARGE SCALE GENOMIC DNA]</scope>
    <source>
        <strain evidence="1 2">KC333</strain>
    </source>
</reference>
<dbReference type="Proteomes" id="UP000249304">
    <property type="component" value="Unassembled WGS sequence"/>
</dbReference>